<proteinExistence type="predicted"/>
<gene>
    <name evidence="3" type="ORF">Aocu_03550</name>
</gene>
<sequence length="233" mass="26400">MKKTYHTSLLTGGIAIILAYIAAFVLQDFFGRSFLTLSFQLDTFVFMAIAFIMILQFKSFDKIIAIILVIYGAFNILYGVTGTRPVSLIINSVEFEVIFVLGLLLGHALFEISSLFLLLHTTQTKFETKFTKRFIMVSLIVSFIFLAAVSPFVTLMKLDSVLRVVFALIAIAVVYISMVLMVKDKPIVSEEPVVQNNQQSKLNELERLYQRGIISDEEYQTRLKSIESVQPKE</sequence>
<feature type="transmembrane region" description="Helical" evidence="1">
    <location>
        <begin position="33"/>
        <end position="55"/>
    </location>
</feature>
<feature type="transmembrane region" description="Helical" evidence="1">
    <location>
        <begin position="98"/>
        <end position="122"/>
    </location>
</feature>
<evidence type="ECO:0000259" key="2">
    <source>
        <dbReference type="Pfam" id="PF09851"/>
    </source>
</evidence>
<feature type="domain" description="SHOCT" evidence="2">
    <location>
        <begin position="201"/>
        <end position="224"/>
    </location>
</feature>
<evidence type="ECO:0000256" key="1">
    <source>
        <dbReference type="SAM" id="Phobius"/>
    </source>
</evidence>
<reference evidence="4" key="1">
    <citation type="submission" date="2014-05" db="EMBL/GenBank/DDBJ databases">
        <authorList>
            <person name="Kube M."/>
        </authorList>
    </citation>
    <scope>NUCLEOTIDE SEQUENCE [LARGE SCALE GENOMIC DNA]</scope>
</reference>
<feature type="transmembrane region" description="Helical" evidence="1">
    <location>
        <begin position="161"/>
        <end position="182"/>
    </location>
</feature>
<keyword evidence="1" id="KW-0812">Transmembrane</keyword>
<protein>
    <recommendedName>
        <fullName evidence="2">SHOCT domain-containing protein</fullName>
    </recommendedName>
</protein>
<dbReference type="HOGENOM" id="CLU_1217655_0_0_14"/>
<accession>A0A061A999</accession>
<feature type="transmembrane region" description="Helical" evidence="1">
    <location>
        <begin position="7"/>
        <end position="27"/>
    </location>
</feature>
<organism evidence="3 4">
    <name type="scientific">Acholeplasma oculi</name>
    <dbReference type="NCBI Taxonomy" id="35623"/>
    <lineage>
        <taxon>Bacteria</taxon>
        <taxon>Bacillati</taxon>
        <taxon>Mycoplasmatota</taxon>
        <taxon>Mollicutes</taxon>
        <taxon>Acholeplasmatales</taxon>
        <taxon>Acholeplasmataceae</taxon>
        <taxon>Acholeplasma</taxon>
    </lineage>
</organism>
<dbReference type="Pfam" id="PF09851">
    <property type="entry name" value="SHOCT"/>
    <property type="match status" value="1"/>
</dbReference>
<name>A0A061A999_9MOLU</name>
<dbReference type="InParanoid" id="A0A061A999"/>
<keyword evidence="1" id="KW-1133">Transmembrane helix</keyword>
<keyword evidence="4" id="KW-1185">Reference proteome</keyword>
<dbReference type="PATRIC" id="fig|35623.3.peg.355"/>
<dbReference type="RefSeq" id="WP_045748981.1">
    <property type="nucleotide sequence ID" value="NZ_FUZK01000005.1"/>
</dbReference>
<evidence type="ECO:0000313" key="4">
    <source>
        <dbReference type="Proteomes" id="UP000032434"/>
    </source>
</evidence>
<dbReference type="KEGG" id="aoc:Aocu_03550"/>
<feature type="transmembrane region" description="Helical" evidence="1">
    <location>
        <begin position="62"/>
        <end position="78"/>
    </location>
</feature>
<dbReference type="AlphaFoldDB" id="A0A061A999"/>
<evidence type="ECO:0000313" key="3">
    <source>
        <dbReference type="EMBL" id="CDR30428.1"/>
    </source>
</evidence>
<dbReference type="InterPro" id="IPR018649">
    <property type="entry name" value="SHOCT"/>
</dbReference>
<feature type="transmembrane region" description="Helical" evidence="1">
    <location>
        <begin position="134"/>
        <end position="155"/>
    </location>
</feature>
<dbReference type="OrthoDB" id="384995at2"/>
<keyword evidence="1" id="KW-0472">Membrane</keyword>
<dbReference type="Proteomes" id="UP000032434">
    <property type="component" value="Chromosome 1"/>
</dbReference>
<dbReference type="EMBL" id="LK028559">
    <property type="protein sequence ID" value="CDR30428.1"/>
    <property type="molecule type" value="Genomic_DNA"/>
</dbReference>